<keyword evidence="2" id="KW-1185">Reference proteome</keyword>
<organism evidence="1 2">
    <name type="scientific">Manihot esculenta</name>
    <name type="common">Cassava</name>
    <name type="synonym">Jatropha manihot</name>
    <dbReference type="NCBI Taxonomy" id="3983"/>
    <lineage>
        <taxon>Eukaryota</taxon>
        <taxon>Viridiplantae</taxon>
        <taxon>Streptophyta</taxon>
        <taxon>Embryophyta</taxon>
        <taxon>Tracheophyta</taxon>
        <taxon>Spermatophyta</taxon>
        <taxon>Magnoliopsida</taxon>
        <taxon>eudicotyledons</taxon>
        <taxon>Gunneridae</taxon>
        <taxon>Pentapetalae</taxon>
        <taxon>rosids</taxon>
        <taxon>fabids</taxon>
        <taxon>Malpighiales</taxon>
        <taxon>Euphorbiaceae</taxon>
        <taxon>Crotonoideae</taxon>
        <taxon>Manihoteae</taxon>
        <taxon>Manihot</taxon>
    </lineage>
</organism>
<proteinExistence type="predicted"/>
<dbReference type="EMBL" id="CM004387">
    <property type="protein sequence ID" value="OAY62150.2"/>
    <property type="molecule type" value="Genomic_DNA"/>
</dbReference>
<evidence type="ECO:0000313" key="2">
    <source>
        <dbReference type="Proteomes" id="UP000091857"/>
    </source>
</evidence>
<gene>
    <name evidence="1" type="ORF">MANES_01G129500v8</name>
</gene>
<protein>
    <submittedName>
        <fullName evidence="1">Uncharacterized protein</fullName>
    </submittedName>
</protein>
<name>A0ACC8E9X9_MANES</name>
<dbReference type="Proteomes" id="UP000091857">
    <property type="component" value="Chromosome 1"/>
</dbReference>
<comment type="caution">
    <text evidence="1">The sequence shown here is derived from an EMBL/GenBank/DDBJ whole genome shotgun (WGS) entry which is preliminary data.</text>
</comment>
<sequence>MKSKLNLSQSKLSHLCPMGPLLSFCIHTIALVLACNILAASGNNETDLLALLQLKANINGDPLGVVRSWNSTLNFCHWPGVTCGRRHKRVTVVDLRSLKLSGSISPHIGNLSFLRELNLQNNSFTQAIPPQIGRLHRLQKLFLNNNSFRGQIPPNISGCSNLVSLQLQYNQLVGSIPEELGFLSKLEIFSVGKNNLVGTIPPSLGNSSSLQVIYASENNLFGSLPHSLGKLMNLSILALFENGFSGTIPPSIYNLSSILAFDVGYNQFEGSLPSELGANTFPNIQTFFISANKFTGSIPNSLSNASNIAILHLSRNKLTGKVPSFGNLNKLTRFSVSNNSLGSGEDGDLSFLPSLTNATGLVRVGIEMNNFGGRLPGRICNLSRHLSEIYFSQNQIYGDIPSGIDNLISLQIFDGSINKLSGNIPSNVGKLRNLRYLYLLANNFSGYIPSSLGNLTELLLLTLRENNLHGNIPSSLAQCQKLLALELSFNNLSGNIPPQIMNISSLSILLDLSNNYHLNGVLPMEVGKLEILGVLDVSNNNLSGRIPESIGSCASLEVLRLDGNFFQGSIPSSLSSLRGLRVLDLSRNNFSGKIAEFIQDFRLLARLNLSYNDFEGEVPTNGVFKNPSATGIKGNKKLCGGIPEFQLPRCSFDNKPKKRSMEKMMISIIAPLLGATLIFACFILYLSRKRRSDKNNNRSSSYENTLLKVSYHSLLRATNEFSSANLIGAGSFGSVYKGILEEDGRAISIAVKVINLERRGSCRSFMAECEALRSIRHRNLVKVLTACSSIDHQGNDFKALVYEFMTNGSLEEWLHPSTAVPVEEAKTLNLLQRINIAIDIASAVEYLHLHCETPIIHCDLKPSNILLDNEMTGHVSDFGLAKFFSEENLHNSTNESSSFGVRGTIGYAPPEYGTGREVSTYGDIYSYGILLLEMFTGKRPTDSTFMEGLNLHNFVKVALPERVSNIIDPILIEGRSTNMGNSFPNHTHMQNNDILFECSISIFEIGISCSAELPRERMSISDAFSQLGRIKNRLLQARLLQR</sequence>
<evidence type="ECO:0000313" key="1">
    <source>
        <dbReference type="EMBL" id="OAY62150.2"/>
    </source>
</evidence>
<accession>A0ACC8E9X9</accession>
<reference evidence="2" key="1">
    <citation type="journal article" date="2016" name="Nat. Biotechnol.">
        <title>Sequencing wild and cultivated cassava and related species reveals extensive interspecific hybridization and genetic diversity.</title>
        <authorList>
            <person name="Bredeson J.V."/>
            <person name="Lyons J.B."/>
            <person name="Prochnik S.E."/>
            <person name="Wu G.A."/>
            <person name="Ha C.M."/>
            <person name="Edsinger-Gonzales E."/>
            <person name="Grimwood J."/>
            <person name="Schmutz J."/>
            <person name="Rabbi I.Y."/>
            <person name="Egesi C."/>
            <person name="Nauluvula P."/>
            <person name="Lebot V."/>
            <person name="Ndunguru J."/>
            <person name="Mkamilo G."/>
            <person name="Bart R.S."/>
            <person name="Setter T.L."/>
            <person name="Gleadow R.M."/>
            <person name="Kulakow P."/>
            <person name="Ferguson M.E."/>
            <person name="Rounsley S."/>
            <person name="Rokhsar D.S."/>
        </authorList>
    </citation>
    <scope>NUCLEOTIDE SEQUENCE [LARGE SCALE GENOMIC DNA]</scope>
    <source>
        <strain evidence="2">cv. AM560-2</strain>
    </source>
</reference>